<name>A0A1V1P515_9BACT</name>
<keyword evidence="2" id="KW-0547">Nucleotide-binding</keyword>
<feature type="domain" description="Fido" evidence="4">
    <location>
        <begin position="102"/>
        <end position="238"/>
    </location>
</feature>
<dbReference type="AlphaFoldDB" id="A0A1V1P515"/>
<dbReference type="InterPro" id="IPR036597">
    <property type="entry name" value="Fido-like_dom_sf"/>
</dbReference>
<organism evidence="5 6">
    <name type="scientific">Candidatus Magnetoglobus multicellularis str. Araruama</name>
    <dbReference type="NCBI Taxonomy" id="890399"/>
    <lineage>
        <taxon>Bacteria</taxon>
        <taxon>Pseudomonadati</taxon>
        <taxon>Thermodesulfobacteriota</taxon>
        <taxon>Desulfobacteria</taxon>
        <taxon>Desulfobacterales</taxon>
        <taxon>Desulfobacteraceae</taxon>
        <taxon>Candidatus Magnetoglobus</taxon>
    </lineage>
</organism>
<evidence type="ECO:0000313" key="5">
    <source>
        <dbReference type="EMBL" id="ETR69911.1"/>
    </source>
</evidence>
<dbReference type="Gene3D" id="1.10.3290.10">
    <property type="entry name" value="Fido-like domain"/>
    <property type="match status" value="1"/>
</dbReference>
<dbReference type="InterPro" id="IPR003812">
    <property type="entry name" value="Fido"/>
</dbReference>
<evidence type="ECO:0000259" key="4">
    <source>
        <dbReference type="PROSITE" id="PS51459"/>
    </source>
</evidence>
<dbReference type="EMBL" id="ATBP01000532">
    <property type="protein sequence ID" value="ETR69911.1"/>
    <property type="molecule type" value="Genomic_DNA"/>
</dbReference>
<gene>
    <name evidence="5" type="ORF">OMM_03620</name>
</gene>
<dbReference type="PANTHER" id="PTHR13504">
    <property type="entry name" value="FIDO DOMAIN-CONTAINING PROTEIN DDB_G0283145"/>
    <property type="match status" value="1"/>
</dbReference>
<dbReference type="PANTHER" id="PTHR13504:SF38">
    <property type="entry name" value="FIDO DOMAIN-CONTAINING PROTEIN"/>
    <property type="match status" value="1"/>
</dbReference>
<protein>
    <submittedName>
        <fullName evidence="5">Filamentation induced by cAMP protein Fic</fullName>
    </submittedName>
</protein>
<dbReference type="GO" id="GO:0005524">
    <property type="term" value="F:ATP binding"/>
    <property type="evidence" value="ECO:0007669"/>
    <property type="project" value="UniProtKB-KW"/>
</dbReference>
<evidence type="ECO:0000256" key="1">
    <source>
        <dbReference type="PIRSR" id="PIRSR640198-1"/>
    </source>
</evidence>
<dbReference type="Proteomes" id="UP000189670">
    <property type="component" value="Unassembled WGS sequence"/>
</dbReference>
<feature type="site" description="Important for autoinhibition of adenylyltransferase activity" evidence="3">
    <location>
        <position position="53"/>
    </location>
</feature>
<dbReference type="InterPro" id="IPR040198">
    <property type="entry name" value="Fido_containing"/>
</dbReference>
<accession>A0A1V1P515</accession>
<dbReference type="SUPFAM" id="SSF140931">
    <property type="entry name" value="Fic-like"/>
    <property type="match status" value="1"/>
</dbReference>
<comment type="caution">
    <text evidence="5">The sequence shown here is derived from an EMBL/GenBank/DDBJ whole genome shotgun (WGS) entry which is preliminary data.</text>
</comment>
<evidence type="ECO:0000256" key="2">
    <source>
        <dbReference type="PIRSR" id="PIRSR640198-2"/>
    </source>
</evidence>
<proteinExistence type="predicted"/>
<dbReference type="PROSITE" id="PS51459">
    <property type="entry name" value="FIDO"/>
    <property type="match status" value="1"/>
</dbReference>
<feature type="binding site" evidence="2">
    <location>
        <begin position="185"/>
        <end position="192"/>
    </location>
    <ligand>
        <name>ATP</name>
        <dbReference type="ChEBI" id="CHEBI:30616"/>
    </ligand>
</feature>
<reference evidence="6" key="1">
    <citation type="submission" date="2012-11" db="EMBL/GenBank/DDBJ databases">
        <authorList>
            <person name="Lucero-Rivera Y.E."/>
            <person name="Tovar-Ramirez D."/>
        </authorList>
    </citation>
    <scope>NUCLEOTIDE SEQUENCE [LARGE SCALE GENOMIC DNA]</scope>
    <source>
        <strain evidence="6">Araruama</strain>
    </source>
</reference>
<keyword evidence="2" id="KW-0067">ATP-binding</keyword>
<evidence type="ECO:0000313" key="6">
    <source>
        <dbReference type="Proteomes" id="UP000189670"/>
    </source>
</evidence>
<feature type="active site" evidence="1">
    <location>
        <position position="181"/>
    </location>
</feature>
<evidence type="ECO:0000256" key="3">
    <source>
        <dbReference type="PIRSR" id="PIRSR640198-3"/>
    </source>
</evidence>
<dbReference type="Pfam" id="PF02661">
    <property type="entry name" value="Fic"/>
    <property type="match status" value="1"/>
</dbReference>
<sequence length="259" mass="30033">MDSKIMTIFDNKLKQIDKLQKEIDSIRPLNIEEIKQLKEYYRIGLTYSSNAIEGNSLTESETKIILEDGITIGGKTLKDHLEVVGHSDAYDYILQLSKNKTIKEKDIIKLHKLFYRKIDENNAGQYRKVRVFITGSAFNVPPPSKIKELMIKFTNDIDRLRNDNHPVVYSALLHKHLVMIHPFIDGNGRTARLLMNLALLQEGYQIIIIPPILRNEYINSLEQCHKNNDANFIKLIVNAVLESQRDYLRLFNDSYVAYI</sequence>